<keyword evidence="2" id="KW-0964">Secreted</keyword>
<dbReference type="EMBL" id="KM463930">
    <property type="protein sequence ID" value="AIT39266.1"/>
    <property type="molecule type" value="mRNA"/>
</dbReference>
<proteinExistence type="evidence at transcript level"/>
<protein>
    <submittedName>
        <fullName evidence="5">Sodefrin-like factor beta isoform 09</fullName>
    </submittedName>
</protein>
<evidence type="ECO:0000313" key="5">
    <source>
        <dbReference type="EMBL" id="AIT39266.1"/>
    </source>
</evidence>
<dbReference type="Pfam" id="PF00021">
    <property type="entry name" value="UPAR_LY6"/>
    <property type="match status" value="2"/>
</dbReference>
<evidence type="ECO:0000259" key="4">
    <source>
        <dbReference type="Pfam" id="PF00021"/>
    </source>
</evidence>
<dbReference type="CDD" id="cd23572">
    <property type="entry name" value="TFP_LU_ECD_PINLYP_rpt2"/>
    <property type="match status" value="1"/>
</dbReference>
<evidence type="ECO:0000256" key="3">
    <source>
        <dbReference type="SAM" id="SignalP"/>
    </source>
</evidence>
<reference evidence="5" key="1">
    <citation type="journal article" date="2014" name="Mol. Biol. Evol.">
        <title>Origin and Diversification of a Salamander Sex Pheromone System.</title>
        <authorList>
            <person name="Janssenswillen S."/>
            <person name="Vandebergh W."/>
            <person name="Treer D."/>
            <person name="Willaert B."/>
            <person name="Maex M."/>
            <person name="Van Bocxlaer I."/>
            <person name="Bossuyt F."/>
        </authorList>
    </citation>
    <scope>NUCLEOTIDE SEQUENCE</scope>
    <source>
        <tissue evidence="5">Cloaca</tissue>
    </source>
</reference>
<feature type="signal peptide" evidence="3">
    <location>
        <begin position="1"/>
        <end position="19"/>
    </location>
</feature>
<feature type="domain" description="UPAR/Ly6" evidence="4">
    <location>
        <begin position="20"/>
        <end position="104"/>
    </location>
</feature>
<evidence type="ECO:0000256" key="2">
    <source>
        <dbReference type="ARBA" id="ARBA00022525"/>
    </source>
</evidence>
<feature type="domain" description="UPAR/Ly6" evidence="4">
    <location>
        <begin position="118"/>
        <end position="180"/>
    </location>
</feature>
<dbReference type="PANTHER" id="PTHR20914">
    <property type="entry name" value="LY6/PLAUR DOMAIN-CONTAINING PROTEIN 8"/>
    <property type="match status" value="1"/>
</dbReference>
<dbReference type="AlphaFoldDB" id="A0A0A0QT14"/>
<comment type="subcellular location">
    <subcellularLocation>
        <location evidence="1">Secreted</location>
    </subcellularLocation>
</comment>
<name>A0A0A0QT14_PLEWA</name>
<dbReference type="Gene3D" id="2.10.60.10">
    <property type="entry name" value="CD59"/>
    <property type="match status" value="2"/>
</dbReference>
<sequence>MRAMLAVVVILQALVTGYCLTCEQCFAIHASTCSGIFTQCPPDVTHCFSGLENNTLGNDIILTAFKGCLNPSQKVACGRQFSFRSSEASLWMSRSCCDSDFCNGGDVQVPAADNTPNGYKCEDCFTDQSANGCTSTRRIQCTGKENTCSSFYGISSRPGERAKRYSSKGCATSDVCTIGVFSLAGTQALDYQIKCLPALKV</sequence>
<dbReference type="PANTHER" id="PTHR20914:SF9">
    <property type="entry name" value="COILED, ISOFORM A"/>
    <property type="match status" value="1"/>
</dbReference>
<organism evidence="5">
    <name type="scientific">Pleurodeles waltl</name>
    <name type="common">Iberian ribbed newt</name>
    <dbReference type="NCBI Taxonomy" id="8319"/>
    <lineage>
        <taxon>Eukaryota</taxon>
        <taxon>Metazoa</taxon>
        <taxon>Chordata</taxon>
        <taxon>Craniata</taxon>
        <taxon>Vertebrata</taxon>
        <taxon>Euteleostomi</taxon>
        <taxon>Amphibia</taxon>
        <taxon>Batrachia</taxon>
        <taxon>Caudata</taxon>
        <taxon>Salamandroidea</taxon>
        <taxon>Salamandridae</taxon>
        <taxon>Pleurodelinae</taxon>
        <taxon>Pleurodeles</taxon>
    </lineage>
</organism>
<dbReference type="InterPro" id="IPR050918">
    <property type="entry name" value="CNF-like_PLA2_Inhibitor"/>
</dbReference>
<gene>
    <name evidence="5" type="primary">Cloa_09</name>
</gene>
<evidence type="ECO:0000256" key="1">
    <source>
        <dbReference type="ARBA" id="ARBA00004613"/>
    </source>
</evidence>
<dbReference type="SUPFAM" id="SSF57302">
    <property type="entry name" value="Snake toxin-like"/>
    <property type="match status" value="2"/>
</dbReference>
<dbReference type="InterPro" id="IPR045860">
    <property type="entry name" value="Snake_toxin-like_sf"/>
</dbReference>
<dbReference type="GO" id="GO:0005576">
    <property type="term" value="C:extracellular region"/>
    <property type="evidence" value="ECO:0007669"/>
    <property type="project" value="UniProtKB-SubCell"/>
</dbReference>
<accession>A0A0A0QT14</accession>
<feature type="chain" id="PRO_5001976306" evidence="3">
    <location>
        <begin position="20"/>
        <end position="201"/>
    </location>
</feature>
<dbReference type="InterPro" id="IPR016054">
    <property type="entry name" value="LY6_UPA_recep-like"/>
</dbReference>
<keyword evidence="3" id="KW-0732">Signal</keyword>